<proteinExistence type="predicted"/>
<protein>
    <submittedName>
        <fullName evidence="3">Transposase, MuDR</fullName>
    </submittedName>
</protein>
<organism evidence="3 4">
    <name type="scientific">Quillaja saponaria</name>
    <name type="common">Soap bark tree</name>
    <dbReference type="NCBI Taxonomy" id="32244"/>
    <lineage>
        <taxon>Eukaryota</taxon>
        <taxon>Viridiplantae</taxon>
        <taxon>Streptophyta</taxon>
        <taxon>Embryophyta</taxon>
        <taxon>Tracheophyta</taxon>
        <taxon>Spermatophyta</taxon>
        <taxon>Magnoliopsida</taxon>
        <taxon>eudicotyledons</taxon>
        <taxon>Gunneridae</taxon>
        <taxon>Pentapetalae</taxon>
        <taxon>rosids</taxon>
        <taxon>fabids</taxon>
        <taxon>Fabales</taxon>
        <taxon>Quillajaceae</taxon>
        <taxon>Quillaja</taxon>
    </lineage>
</organism>
<name>A0AAD7PLJ0_QUISA</name>
<evidence type="ECO:0000259" key="2">
    <source>
        <dbReference type="Pfam" id="PF26130"/>
    </source>
</evidence>
<dbReference type="KEGG" id="qsa:O6P43_020123"/>
<reference evidence="3" key="1">
    <citation type="journal article" date="2023" name="Science">
        <title>Elucidation of the pathway for biosynthesis of saponin adjuvants from the soapbark tree.</title>
        <authorList>
            <person name="Reed J."/>
            <person name="Orme A."/>
            <person name="El-Demerdash A."/>
            <person name="Owen C."/>
            <person name="Martin L.B.B."/>
            <person name="Misra R.C."/>
            <person name="Kikuchi S."/>
            <person name="Rejzek M."/>
            <person name="Martin A.C."/>
            <person name="Harkess A."/>
            <person name="Leebens-Mack J."/>
            <person name="Louveau T."/>
            <person name="Stephenson M.J."/>
            <person name="Osbourn A."/>
        </authorList>
    </citation>
    <scope>NUCLEOTIDE SEQUENCE</scope>
    <source>
        <strain evidence="3">S10</strain>
    </source>
</reference>
<evidence type="ECO:0000256" key="1">
    <source>
        <dbReference type="SAM" id="MobiDB-lite"/>
    </source>
</evidence>
<feature type="region of interest" description="Disordered" evidence="1">
    <location>
        <begin position="289"/>
        <end position="315"/>
    </location>
</feature>
<accession>A0AAD7PLJ0</accession>
<dbReference type="AlphaFoldDB" id="A0AAD7PLJ0"/>
<evidence type="ECO:0000313" key="4">
    <source>
        <dbReference type="Proteomes" id="UP001163823"/>
    </source>
</evidence>
<comment type="caution">
    <text evidence="3">The sequence shown here is derived from an EMBL/GenBank/DDBJ whole genome shotgun (WGS) entry which is preliminary data.</text>
</comment>
<feature type="compositionally biased region" description="Polar residues" evidence="1">
    <location>
        <begin position="289"/>
        <end position="306"/>
    </location>
</feature>
<dbReference type="Proteomes" id="UP001163823">
    <property type="component" value="Chromosome 8"/>
</dbReference>
<gene>
    <name evidence="3" type="ORF">O6P43_020123</name>
</gene>
<dbReference type="EMBL" id="JARAOO010000008">
    <property type="protein sequence ID" value="KAJ7959562.1"/>
    <property type="molecule type" value="Genomic_DNA"/>
</dbReference>
<keyword evidence="4" id="KW-1185">Reference proteome</keyword>
<dbReference type="InterPro" id="IPR058594">
    <property type="entry name" value="PB1-like_dom_pln"/>
</dbReference>
<dbReference type="Pfam" id="PF26130">
    <property type="entry name" value="PB1-like"/>
    <property type="match status" value="1"/>
</dbReference>
<evidence type="ECO:0000313" key="3">
    <source>
        <dbReference type="EMBL" id="KAJ7959562.1"/>
    </source>
</evidence>
<sequence length="315" mass="35405">MVLNGLFSYRMHYGGRFQQTPNLTYVDGFLWEEKICQIYEFSYVVLMKTIGDLGCENVSKVWYLIPGQTLDKGLMVISNNQEALNMANIRESYGTIDIFIEHLVDDKDASINTFLDNEFGVLEKESNESFDDDVVNNSDGDDEDNVKDIKFLDSEEECGDMFDVYINVDAEMICNENLTVNCSSSRTGLANIEHCSRLVELKHVNEMPIENDVTGLGPTTTASNKEDTYEQYYFAKMLRSEEIPSKKRPCTRSAKISGSQGKGTEVKRAPIIWERNHCVIGDTLVTASKGTKQKNASSKIATSQESIALPVKKSN</sequence>
<feature type="domain" description="PB1-like" evidence="2">
    <location>
        <begin position="8"/>
        <end position="102"/>
    </location>
</feature>